<gene>
    <name evidence="1" type="ORF">PAGA_a1433</name>
</gene>
<proteinExistence type="predicted"/>
<evidence type="ECO:0000313" key="1">
    <source>
        <dbReference type="EMBL" id="ATC81842.1"/>
    </source>
</evidence>
<protein>
    <submittedName>
        <fullName evidence="1">Uncharacterized protein</fullName>
    </submittedName>
</protein>
<keyword evidence="2" id="KW-1185">Reference proteome</keyword>
<organism evidence="1 2">
    <name type="scientific">Pseudoalteromonas agarivorans DSM 14585</name>
    <dbReference type="NCBI Taxonomy" id="1312369"/>
    <lineage>
        <taxon>Bacteria</taxon>
        <taxon>Pseudomonadati</taxon>
        <taxon>Pseudomonadota</taxon>
        <taxon>Gammaproteobacteria</taxon>
        <taxon>Alteromonadales</taxon>
        <taxon>Pseudoalteromonadaceae</taxon>
        <taxon>Pseudoalteromonas</taxon>
    </lineage>
</organism>
<accession>A0ACA8DUM8</accession>
<dbReference type="EMBL" id="CP011011">
    <property type="protein sequence ID" value="ATC81842.1"/>
    <property type="molecule type" value="Genomic_DNA"/>
</dbReference>
<name>A0ACA8DUM8_9GAMM</name>
<evidence type="ECO:0000313" key="2">
    <source>
        <dbReference type="Proteomes" id="UP000217277"/>
    </source>
</evidence>
<reference evidence="1" key="1">
    <citation type="submission" date="2015-03" db="EMBL/GenBank/DDBJ databases">
        <authorList>
            <person name="Xie B.-B."/>
            <person name="Rong J.-C."/>
            <person name="Qin Q.-L."/>
            <person name="Zhang Y.-Z."/>
        </authorList>
    </citation>
    <scope>NUCLEOTIDE SEQUENCE</scope>
    <source>
        <strain evidence="1">DSM 14585</strain>
    </source>
</reference>
<sequence length="345" mass="38901">MKLYGGIDLHSNNCVIAIINEQGETLTCKRLNNDTSVILSFLTPYKDNLKGLVVESTFNWYWLVDALMDEGFTLHLANPAAIQQYSGLKHADDHSDACWLAEMLRLNILPEGYIYPRELRAVRDLMRKRMDIVQQSTKNLLSVQSCYMRHLGYKLSSNKIKQMAAIRKGVNVEQVHADFSSMNTALSVISNLSLIRCAQQQINVIEGAILKQTSLSPEFMNLTSIDGIGNTLALTIMLETGTIKRFNSPGNFSSYCRCVKGARYSNGKKKGATNQKNGNRYLAWAFTEAANFAIRYNPTIKKYYQRKLAKTNKVVAIKTVAHKLARACYHVLKDNVPFDEHKAFA</sequence>
<dbReference type="Proteomes" id="UP000217277">
    <property type="component" value="Chromosome I"/>
</dbReference>